<reference evidence="1" key="2">
    <citation type="journal article" date="2021" name="PeerJ">
        <title>Extensive microbial diversity within the chicken gut microbiome revealed by metagenomics and culture.</title>
        <authorList>
            <person name="Gilroy R."/>
            <person name="Ravi A."/>
            <person name="Getino M."/>
            <person name="Pursley I."/>
            <person name="Horton D.L."/>
            <person name="Alikhan N.F."/>
            <person name="Baker D."/>
            <person name="Gharbi K."/>
            <person name="Hall N."/>
            <person name="Watson M."/>
            <person name="Adriaenssens E.M."/>
            <person name="Foster-Nyarko E."/>
            <person name="Jarju S."/>
            <person name="Secka A."/>
            <person name="Antonio M."/>
            <person name="Oren A."/>
            <person name="Chaudhuri R.R."/>
            <person name="La Ragione R."/>
            <person name="Hildebrand F."/>
            <person name="Pallen M.J."/>
        </authorList>
    </citation>
    <scope>NUCLEOTIDE SEQUENCE</scope>
    <source>
        <strain evidence="1">ChiHjej9B8-7071</strain>
    </source>
</reference>
<evidence type="ECO:0000313" key="2">
    <source>
        <dbReference type="Proteomes" id="UP000824258"/>
    </source>
</evidence>
<dbReference type="Proteomes" id="UP000824258">
    <property type="component" value="Unassembled WGS sequence"/>
</dbReference>
<dbReference type="PANTHER" id="PTHR12526:SF630">
    <property type="entry name" value="GLYCOSYLTRANSFERASE"/>
    <property type="match status" value="1"/>
</dbReference>
<comment type="caution">
    <text evidence="1">The sequence shown here is derived from an EMBL/GenBank/DDBJ whole genome shotgun (WGS) entry which is preliminary data.</text>
</comment>
<dbReference type="Pfam" id="PF13692">
    <property type="entry name" value="Glyco_trans_1_4"/>
    <property type="match status" value="1"/>
</dbReference>
<dbReference type="AlphaFoldDB" id="A0A9D1A915"/>
<organism evidence="1 2">
    <name type="scientific">Candidatus Avoscillospira stercoripullorum</name>
    <dbReference type="NCBI Taxonomy" id="2840709"/>
    <lineage>
        <taxon>Bacteria</taxon>
        <taxon>Bacillati</taxon>
        <taxon>Bacillota</taxon>
        <taxon>Clostridia</taxon>
        <taxon>Eubacteriales</taxon>
        <taxon>Oscillospiraceae</taxon>
        <taxon>Oscillospiraceae incertae sedis</taxon>
        <taxon>Candidatus Avoscillospira</taxon>
    </lineage>
</organism>
<sequence>MKQIVCLATSPWHPIPTRKQQVMERLTDFEILYFDPSVTYIAPFKDGAAKEKLKAYRQPEETIRPGLTVCALPPVLPFFNKYRFINRINQHKIARYLRKKMAEHGFETPILWVYSPVCADLVDLVPHSALVYDCVDRHSAYGGLMDPKVVDEMEADLAGKADQVFATAQSLADDLKRYNPTAAFIPNGANFERFLEGSREQPCPEDLRDVPHPILGFVGALQPCIEYGFLERAAREHPQWSFVFIGGEKPGANLAPLKALSNCHFLGIRKNEQLPKYLAQFDVCLNVFAAGDLSRDVSPLKFYEYLATGKPIVSTPQPEQVLKYARLIHVAPDAASFSQCCQNALREHDTDLREARIEAGRASSWDARVEQMRQILEERRIFPPRK</sequence>
<dbReference type="Gene3D" id="3.40.50.2000">
    <property type="entry name" value="Glycogen Phosphorylase B"/>
    <property type="match status" value="1"/>
</dbReference>
<name>A0A9D1A915_9FIRM</name>
<protein>
    <submittedName>
        <fullName evidence="1">Glycosyltransferase</fullName>
    </submittedName>
</protein>
<proteinExistence type="predicted"/>
<gene>
    <name evidence="1" type="ORF">IAA70_08740</name>
</gene>
<dbReference type="PANTHER" id="PTHR12526">
    <property type="entry name" value="GLYCOSYLTRANSFERASE"/>
    <property type="match status" value="1"/>
</dbReference>
<accession>A0A9D1A915</accession>
<evidence type="ECO:0000313" key="1">
    <source>
        <dbReference type="EMBL" id="HIR10477.1"/>
    </source>
</evidence>
<reference evidence="1" key="1">
    <citation type="submission" date="2020-10" db="EMBL/GenBank/DDBJ databases">
        <authorList>
            <person name="Gilroy R."/>
        </authorList>
    </citation>
    <scope>NUCLEOTIDE SEQUENCE</scope>
    <source>
        <strain evidence="1">ChiHjej9B8-7071</strain>
    </source>
</reference>
<dbReference type="SUPFAM" id="SSF53756">
    <property type="entry name" value="UDP-Glycosyltransferase/glycogen phosphorylase"/>
    <property type="match status" value="1"/>
</dbReference>
<dbReference type="EMBL" id="DVGD01000289">
    <property type="protein sequence ID" value="HIR10477.1"/>
    <property type="molecule type" value="Genomic_DNA"/>
</dbReference>